<dbReference type="InterPro" id="IPR002052">
    <property type="entry name" value="DNA_methylase_N6_adenine_CS"/>
</dbReference>
<name>A0A401G4G3_9BACT</name>
<evidence type="ECO:0000256" key="6">
    <source>
        <dbReference type="ARBA" id="ARBA00047942"/>
    </source>
</evidence>
<dbReference type="AlphaFoldDB" id="A0A401G4G3"/>
<accession>A0A401G4G3</accession>
<dbReference type="PANTHER" id="PTHR13370:SF16">
    <property type="entry name" value="SITE-SPECIFIC DNA-METHYLTRANSFERASE (ADENINE-SPECIFIC)"/>
    <property type="match status" value="1"/>
</dbReference>
<dbReference type="Gene3D" id="3.40.50.150">
    <property type="entry name" value="Vaccinia Virus protein VP39"/>
    <property type="match status" value="1"/>
</dbReference>
<dbReference type="EMBL" id="BEXT01000001">
    <property type="protein sequence ID" value="GBC64122.1"/>
    <property type="molecule type" value="Genomic_DNA"/>
</dbReference>
<dbReference type="GO" id="GO:0003677">
    <property type="term" value="F:DNA binding"/>
    <property type="evidence" value="ECO:0007669"/>
    <property type="project" value="InterPro"/>
</dbReference>
<feature type="compositionally biased region" description="Basic residues" evidence="7">
    <location>
        <begin position="82"/>
        <end position="94"/>
    </location>
</feature>
<organism evidence="9 10">
    <name type="scientific">Desulfonema ishimotonii</name>
    <dbReference type="NCBI Taxonomy" id="45657"/>
    <lineage>
        <taxon>Bacteria</taxon>
        <taxon>Pseudomonadati</taxon>
        <taxon>Thermodesulfobacteriota</taxon>
        <taxon>Desulfobacteria</taxon>
        <taxon>Desulfobacterales</taxon>
        <taxon>Desulfococcaceae</taxon>
        <taxon>Desulfonema</taxon>
    </lineage>
</organism>
<evidence type="ECO:0000256" key="2">
    <source>
        <dbReference type="ARBA" id="ARBA00011900"/>
    </source>
</evidence>
<dbReference type="PRINTS" id="PR00506">
    <property type="entry name" value="D21N6MTFRASE"/>
</dbReference>
<keyword evidence="10" id="KW-1185">Reference proteome</keyword>
<dbReference type="Pfam" id="PF01555">
    <property type="entry name" value="N6_N4_Mtase"/>
    <property type="match status" value="1"/>
</dbReference>
<evidence type="ECO:0000313" key="10">
    <source>
        <dbReference type="Proteomes" id="UP000288096"/>
    </source>
</evidence>
<reference evidence="10" key="1">
    <citation type="submission" date="2017-11" db="EMBL/GenBank/DDBJ databases">
        <authorList>
            <person name="Watanabe M."/>
            <person name="Kojima H."/>
        </authorList>
    </citation>
    <scope>NUCLEOTIDE SEQUENCE [LARGE SCALE GENOMIC DNA]</scope>
    <source>
        <strain evidence="10">Tokyo 01</strain>
    </source>
</reference>
<dbReference type="InterPro" id="IPR002295">
    <property type="entry name" value="N4/N6-MTase_EcoPI_Mod-like"/>
</dbReference>
<dbReference type="Proteomes" id="UP000288096">
    <property type="component" value="Unassembled WGS sequence"/>
</dbReference>
<comment type="similarity">
    <text evidence="1">Belongs to the N(4)/N(6)-methyltransferase family.</text>
</comment>
<comment type="catalytic activity">
    <reaction evidence="6">
        <text>a 2'-deoxyadenosine in DNA + S-adenosyl-L-methionine = an N(6)-methyl-2'-deoxyadenosine in DNA + S-adenosyl-L-homocysteine + H(+)</text>
        <dbReference type="Rhea" id="RHEA:15197"/>
        <dbReference type="Rhea" id="RHEA-COMP:12418"/>
        <dbReference type="Rhea" id="RHEA-COMP:12419"/>
        <dbReference type="ChEBI" id="CHEBI:15378"/>
        <dbReference type="ChEBI" id="CHEBI:57856"/>
        <dbReference type="ChEBI" id="CHEBI:59789"/>
        <dbReference type="ChEBI" id="CHEBI:90615"/>
        <dbReference type="ChEBI" id="CHEBI:90616"/>
        <dbReference type="EC" id="2.1.1.72"/>
    </reaction>
</comment>
<dbReference type="InterPro" id="IPR029063">
    <property type="entry name" value="SAM-dependent_MTases_sf"/>
</dbReference>
<keyword evidence="5" id="KW-0949">S-adenosyl-L-methionine</keyword>
<dbReference type="SUPFAM" id="SSF53335">
    <property type="entry name" value="S-adenosyl-L-methionine-dependent methyltransferases"/>
    <property type="match status" value="1"/>
</dbReference>
<evidence type="ECO:0000313" key="9">
    <source>
        <dbReference type="EMBL" id="GBC64122.1"/>
    </source>
</evidence>
<feature type="region of interest" description="Disordered" evidence="7">
    <location>
        <begin position="74"/>
        <end position="126"/>
    </location>
</feature>
<evidence type="ECO:0000259" key="8">
    <source>
        <dbReference type="Pfam" id="PF01555"/>
    </source>
</evidence>
<gene>
    <name evidence="9" type="ORF">DENIS_5140</name>
</gene>
<keyword evidence="4 9" id="KW-0808">Transferase</keyword>
<dbReference type="GO" id="GO:0032259">
    <property type="term" value="P:methylation"/>
    <property type="evidence" value="ECO:0007669"/>
    <property type="project" value="UniProtKB-KW"/>
</dbReference>
<feature type="domain" description="DNA methylase N-4/N-6" evidence="8">
    <location>
        <begin position="315"/>
        <end position="641"/>
    </location>
</feature>
<dbReference type="PROSITE" id="PS00092">
    <property type="entry name" value="N6_MTASE"/>
    <property type="match status" value="1"/>
</dbReference>
<evidence type="ECO:0000256" key="4">
    <source>
        <dbReference type="ARBA" id="ARBA00022679"/>
    </source>
</evidence>
<proteinExistence type="inferred from homology"/>
<keyword evidence="3 9" id="KW-0489">Methyltransferase</keyword>
<comment type="caution">
    <text evidence="9">The sequence shown here is derived from an EMBL/GenBank/DDBJ whole genome shotgun (WGS) entry which is preliminary data.</text>
</comment>
<sequence length="1005" mass="113458">MKMWKKGDRIVVSYGADENYLGTVSMIRQGNVCVRFDGGKKDSFVPDSEQIRGRGTGETRESVIADAALSDFLSDGDEKPARAKKRKPGAKPAKKANNNTRKEIGSYAHSDRERLNNPDIGLVSADTDRDDSKKTYRFDYHLDPELCWNGKPDQFAEERLSRAVAANRSQSETLDALLKEIRDGGITDVAEAQAALEKAAQLAGETGRAVSEMEKHQAPHLNWSGKAERTSFEVPTVSLHVHERVDPVSIIEAVKQEEDLTAPGQLSLFDMPPRPRRQAIEFYKHQDEWSNRLVAGDSLLVMNSLLEKEGMGGKVQMIYFDPPYGIRYQSNFQPFVNKRDVKDRKDEDLTAEPEMLKAFRDTWELGIHSYLSYLKDRLWLAKALLHESGSVFVQISDENVHRVRMIMDEVFGSKNFLNQITFQKTGGIDSGFLGTTVDYLIWYAKDKNKLKYQQLYNFREAGSKSLDRYDLLCKEDGTSRRLSKEEIKSGEIKESGERYQLAPLYSDGASSGPQEFIFQGNKYLPRKDTHWKTTLAGLEELAKNNRIEKMGKIIRYKRFASDFPVIPITDRWESMQLGIRRSYVVQTSNSVIQRCILMTTDPGDIVFDPTCGSGTTAYVAEQWGRRWITCDTSRVALTLAKQRLMTALFDYYELAHPDEGVGSGLIYKTVPHITLKSIANNEPPAEETLYDQPVIDRKKARVTGPFTVEAVPAPMAKSLEEIEQELNPPAGFGNSASRSGETLRQTEWRDELLKTGVRARGGERIGFARMEPLSGTRFLQAEAETTDDPPKRAVIAFGPEFAPLEQRQVEMIMDEAERIHPGPDMLLFAAFQFDEGAAQEIDEAIWKDVTLLKVQMNADLFTDDLKKKRSSDDSFWLIGQPDVSVTTCEEKDGAGRPMYQTEVIGFDYYDPKTGTVRSGGKQNIAMWMLDTDYNGRSVIPRQVFFPMAGDRDGWGKLSKSLKAEIDPEKIEAFRGTKSLPFKKADRIAVKIIDDRGIESLKVIHL</sequence>
<feature type="compositionally biased region" description="Basic and acidic residues" evidence="7">
    <location>
        <begin position="100"/>
        <end position="116"/>
    </location>
</feature>
<dbReference type="PANTHER" id="PTHR13370">
    <property type="entry name" value="RNA METHYLASE-RELATED"/>
    <property type="match status" value="1"/>
</dbReference>
<evidence type="ECO:0000256" key="7">
    <source>
        <dbReference type="SAM" id="MobiDB-lite"/>
    </source>
</evidence>
<evidence type="ECO:0000256" key="1">
    <source>
        <dbReference type="ARBA" id="ARBA00006594"/>
    </source>
</evidence>
<dbReference type="GO" id="GO:0005737">
    <property type="term" value="C:cytoplasm"/>
    <property type="evidence" value="ECO:0007669"/>
    <property type="project" value="TreeGrafter"/>
</dbReference>
<dbReference type="GO" id="GO:0008170">
    <property type="term" value="F:N-methyltransferase activity"/>
    <property type="evidence" value="ECO:0007669"/>
    <property type="project" value="InterPro"/>
</dbReference>
<protein>
    <recommendedName>
        <fullName evidence="2">site-specific DNA-methyltransferase (adenine-specific)</fullName>
        <ecNumber evidence="2">2.1.1.72</ecNumber>
    </recommendedName>
</protein>
<evidence type="ECO:0000256" key="3">
    <source>
        <dbReference type="ARBA" id="ARBA00022603"/>
    </source>
</evidence>
<evidence type="ECO:0000256" key="5">
    <source>
        <dbReference type="ARBA" id="ARBA00022691"/>
    </source>
</evidence>
<dbReference type="EC" id="2.1.1.72" evidence="2"/>
<reference evidence="10" key="2">
    <citation type="submission" date="2019-01" db="EMBL/GenBank/DDBJ databases">
        <title>Genome sequence of Desulfonema ishimotonii strain Tokyo 01.</title>
        <authorList>
            <person name="Fukui M."/>
        </authorList>
    </citation>
    <scope>NUCLEOTIDE SEQUENCE [LARGE SCALE GENOMIC DNA]</scope>
    <source>
        <strain evidence="10">Tokyo 01</strain>
    </source>
</reference>
<dbReference type="GO" id="GO:0009007">
    <property type="term" value="F:site-specific DNA-methyltransferase (adenine-specific) activity"/>
    <property type="evidence" value="ECO:0007669"/>
    <property type="project" value="UniProtKB-EC"/>
</dbReference>
<dbReference type="InterPro" id="IPR002941">
    <property type="entry name" value="DNA_methylase_N4/N6"/>
</dbReference>